<evidence type="ECO:0000313" key="1">
    <source>
        <dbReference type="EMBL" id="PWA68028.1"/>
    </source>
</evidence>
<dbReference type="AlphaFoldDB" id="A0A2U1N3E1"/>
<evidence type="ECO:0000313" key="2">
    <source>
        <dbReference type="Proteomes" id="UP000245207"/>
    </source>
</evidence>
<dbReference type="EMBL" id="PKPP01003720">
    <property type="protein sequence ID" value="PWA68028.1"/>
    <property type="molecule type" value="Genomic_DNA"/>
</dbReference>
<comment type="caution">
    <text evidence="1">The sequence shown here is derived from an EMBL/GenBank/DDBJ whole genome shotgun (WGS) entry which is preliminary data.</text>
</comment>
<proteinExistence type="predicted"/>
<gene>
    <name evidence="1" type="ORF">CTI12_AA310390</name>
</gene>
<name>A0A2U1N3E1_ARTAN</name>
<sequence>MNNEGFVTNSALRLIDILLEPVVARKFRVVSENRIKHNGNRGTKYPAKSYLLQLPLKNYKFQELLKRVGVAVATSAGGGASSAAAVTRVKERQAGSRERGVRLFKDETF</sequence>
<organism evidence="1 2">
    <name type="scientific">Artemisia annua</name>
    <name type="common">Sweet wormwood</name>
    <dbReference type="NCBI Taxonomy" id="35608"/>
    <lineage>
        <taxon>Eukaryota</taxon>
        <taxon>Viridiplantae</taxon>
        <taxon>Streptophyta</taxon>
        <taxon>Embryophyta</taxon>
        <taxon>Tracheophyta</taxon>
        <taxon>Spermatophyta</taxon>
        <taxon>Magnoliopsida</taxon>
        <taxon>eudicotyledons</taxon>
        <taxon>Gunneridae</taxon>
        <taxon>Pentapetalae</taxon>
        <taxon>asterids</taxon>
        <taxon>campanulids</taxon>
        <taxon>Asterales</taxon>
        <taxon>Asteraceae</taxon>
        <taxon>Asteroideae</taxon>
        <taxon>Anthemideae</taxon>
        <taxon>Artemisiinae</taxon>
        <taxon>Artemisia</taxon>
    </lineage>
</organism>
<protein>
    <submittedName>
        <fullName evidence="1">Uncharacterized protein</fullName>
    </submittedName>
</protein>
<keyword evidence="2" id="KW-1185">Reference proteome</keyword>
<dbReference type="Proteomes" id="UP000245207">
    <property type="component" value="Unassembled WGS sequence"/>
</dbReference>
<accession>A0A2U1N3E1</accession>
<reference evidence="1 2" key="1">
    <citation type="journal article" date="2018" name="Mol. Plant">
        <title>The genome of Artemisia annua provides insight into the evolution of Asteraceae family and artemisinin biosynthesis.</title>
        <authorList>
            <person name="Shen Q."/>
            <person name="Zhang L."/>
            <person name="Liao Z."/>
            <person name="Wang S."/>
            <person name="Yan T."/>
            <person name="Shi P."/>
            <person name="Liu M."/>
            <person name="Fu X."/>
            <person name="Pan Q."/>
            <person name="Wang Y."/>
            <person name="Lv Z."/>
            <person name="Lu X."/>
            <person name="Zhang F."/>
            <person name="Jiang W."/>
            <person name="Ma Y."/>
            <person name="Chen M."/>
            <person name="Hao X."/>
            <person name="Li L."/>
            <person name="Tang Y."/>
            <person name="Lv G."/>
            <person name="Zhou Y."/>
            <person name="Sun X."/>
            <person name="Brodelius P.E."/>
            <person name="Rose J.K.C."/>
            <person name="Tang K."/>
        </authorList>
    </citation>
    <scope>NUCLEOTIDE SEQUENCE [LARGE SCALE GENOMIC DNA]</scope>
    <source>
        <strain evidence="2">cv. Huhao1</strain>
        <tissue evidence="1">Leaf</tissue>
    </source>
</reference>